<dbReference type="Proteomes" id="UP000435837">
    <property type="component" value="Unassembled WGS sequence"/>
</dbReference>
<evidence type="ECO:0000256" key="1">
    <source>
        <dbReference type="SAM" id="MobiDB-lite"/>
    </source>
</evidence>
<reference evidence="2 3" key="1">
    <citation type="submission" date="2019-12" db="EMBL/GenBank/DDBJ databases">
        <title>Whole genome shotgun sequence of Streptomyces caniferus NBRC 15389.</title>
        <authorList>
            <person name="Ichikawa N."/>
            <person name="Kimura A."/>
            <person name="Kitahashi Y."/>
            <person name="Komaki H."/>
            <person name="Tamura T."/>
        </authorList>
    </citation>
    <scope>NUCLEOTIDE SEQUENCE [LARGE SCALE GENOMIC DNA]</scope>
    <source>
        <strain evidence="2 3">NBRC 15389</strain>
    </source>
</reference>
<comment type="caution">
    <text evidence="2">The sequence shown here is derived from an EMBL/GenBank/DDBJ whole genome shotgun (WGS) entry which is preliminary data.</text>
</comment>
<organism evidence="2 3">
    <name type="scientific">Streptomyces caniferus</name>
    <dbReference type="NCBI Taxonomy" id="285557"/>
    <lineage>
        <taxon>Bacteria</taxon>
        <taxon>Bacillati</taxon>
        <taxon>Actinomycetota</taxon>
        <taxon>Actinomycetes</taxon>
        <taxon>Kitasatosporales</taxon>
        <taxon>Streptomycetaceae</taxon>
        <taxon>Streptomyces</taxon>
    </lineage>
</organism>
<evidence type="ECO:0000313" key="2">
    <source>
        <dbReference type="EMBL" id="GFE07803.1"/>
    </source>
</evidence>
<proteinExistence type="predicted"/>
<protein>
    <submittedName>
        <fullName evidence="2">Uncharacterized protein</fullName>
    </submittedName>
</protein>
<dbReference type="AlphaFoldDB" id="A0A640S8I0"/>
<sequence>MKTPAWFAPSLVRDRVIRWDRGMQGDGMDATACARVAVRGGTASAEGPGGWVGGERPTAALQ</sequence>
<evidence type="ECO:0000313" key="3">
    <source>
        <dbReference type="Proteomes" id="UP000435837"/>
    </source>
</evidence>
<dbReference type="EMBL" id="BLIN01000005">
    <property type="protein sequence ID" value="GFE07803.1"/>
    <property type="molecule type" value="Genomic_DNA"/>
</dbReference>
<name>A0A640S8I0_9ACTN</name>
<feature type="region of interest" description="Disordered" evidence="1">
    <location>
        <begin position="41"/>
        <end position="62"/>
    </location>
</feature>
<accession>A0A640S8I0</accession>
<gene>
    <name evidence="2" type="ORF">Scani_40710</name>
</gene>